<evidence type="ECO:0000256" key="3">
    <source>
        <dbReference type="ARBA" id="ARBA00023157"/>
    </source>
</evidence>
<dbReference type="PANTHER" id="PTHR11387">
    <property type="entry name" value="CYTOCHROME C OXIDASE SUBUNIT 6B"/>
    <property type="match status" value="1"/>
</dbReference>
<evidence type="ECO:0000256" key="1">
    <source>
        <dbReference type="ARBA" id="ARBA00004173"/>
    </source>
</evidence>
<keyword evidence="7" id="KW-1185">Reference proteome</keyword>
<name>A0A671KGV3_9TELE</name>
<comment type="subcellular location">
    <subcellularLocation>
        <location evidence="1">Mitochondrion</location>
    </subcellularLocation>
</comment>
<reference evidence="6" key="2">
    <citation type="submission" date="2025-09" db="UniProtKB">
        <authorList>
            <consortium name="Ensembl"/>
        </authorList>
    </citation>
    <scope>IDENTIFICATION</scope>
</reference>
<accession>A0A671KGV3</accession>
<keyword evidence="2" id="KW-0496">Mitochondrion</keyword>
<organism evidence="6 7">
    <name type="scientific">Sinocyclocheilus anshuiensis</name>
    <dbReference type="NCBI Taxonomy" id="1608454"/>
    <lineage>
        <taxon>Eukaryota</taxon>
        <taxon>Metazoa</taxon>
        <taxon>Chordata</taxon>
        <taxon>Craniata</taxon>
        <taxon>Vertebrata</taxon>
        <taxon>Euteleostomi</taxon>
        <taxon>Actinopterygii</taxon>
        <taxon>Neopterygii</taxon>
        <taxon>Teleostei</taxon>
        <taxon>Ostariophysi</taxon>
        <taxon>Cypriniformes</taxon>
        <taxon>Cyprinidae</taxon>
        <taxon>Cyprininae</taxon>
        <taxon>Sinocyclocheilus</taxon>
    </lineage>
</organism>
<evidence type="ECO:0000256" key="4">
    <source>
        <dbReference type="ARBA" id="ARBA00040060"/>
    </source>
</evidence>
<dbReference type="Proteomes" id="UP000472260">
    <property type="component" value="Unassembled WGS sequence"/>
</dbReference>
<dbReference type="GO" id="GO:0005739">
    <property type="term" value="C:mitochondrion"/>
    <property type="evidence" value="ECO:0007669"/>
    <property type="project" value="UniProtKB-SubCell"/>
</dbReference>
<dbReference type="InterPro" id="IPR036549">
    <property type="entry name" value="CX6/COA6-like_sf"/>
</dbReference>
<evidence type="ECO:0000256" key="2">
    <source>
        <dbReference type="ARBA" id="ARBA00023128"/>
    </source>
</evidence>
<dbReference type="SUPFAM" id="SSF47694">
    <property type="entry name" value="Cytochrome c oxidase subunit h"/>
    <property type="match status" value="1"/>
</dbReference>
<proteinExistence type="predicted"/>
<dbReference type="InterPro" id="IPR003213">
    <property type="entry name" value="Cyt_c_oxidase_su6B"/>
</dbReference>
<reference evidence="6" key="1">
    <citation type="submission" date="2025-08" db="UniProtKB">
        <authorList>
            <consortium name="Ensembl"/>
        </authorList>
    </citation>
    <scope>IDENTIFICATION</scope>
</reference>
<gene>
    <name evidence="6" type="primary">LOC107692571</name>
</gene>
<dbReference type="InterPro" id="IPR048280">
    <property type="entry name" value="COX6B-like"/>
</dbReference>
<dbReference type="FunFam" id="1.10.10.140:FF:000001">
    <property type="entry name" value="Cytochrome c oxidase subunit 6B1"/>
    <property type="match status" value="1"/>
</dbReference>
<evidence type="ECO:0000313" key="6">
    <source>
        <dbReference type="Ensembl" id="ENSSANP00000004589.1"/>
    </source>
</evidence>
<evidence type="ECO:0000256" key="5">
    <source>
        <dbReference type="ARBA" id="ARBA00042114"/>
    </source>
</evidence>
<sequence>MADVIDDKIKNYRTAPFDSRFPNTNQTRNCFQNYLDFHRCNKALSSKGQDTSPCEWYQRVYKSLCPMSWILTVLQTKMKVVPRSLPQQAVIFLLSSCKLSSVTMTYLKTLQIRWRNGMGRLRMEASPERSKWLLLLSIQELPTFCYWFACWRMKGHSEWALETFSILKSYISIYLCHSTSYCCNLQNKNAQFHLNCFVFVLLNVKFFC</sequence>
<dbReference type="AlphaFoldDB" id="A0A671KGV3"/>
<evidence type="ECO:0000313" key="7">
    <source>
        <dbReference type="Proteomes" id="UP000472260"/>
    </source>
</evidence>
<protein>
    <recommendedName>
        <fullName evidence="4">Cytochrome c oxidase subunit 6B1</fullName>
    </recommendedName>
    <alternativeName>
        <fullName evidence="5">Cytochrome c oxidase subunit VIb isoform 1</fullName>
    </alternativeName>
</protein>
<dbReference type="CDD" id="cd00926">
    <property type="entry name" value="Cyt_c_Oxidase_VIb"/>
    <property type="match status" value="1"/>
</dbReference>
<dbReference type="Pfam" id="PF02297">
    <property type="entry name" value="COX6B"/>
    <property type="match status" value="1"/>
</dbReference>
<dbReference type="Gene3D" id="1.10.10.140">
    <property type="entry name" value="Cytochrome c oxidase, subunit VIb"/>
    <property type="match status" value="1"/>
</dbReference>
<dbReference type="Ensembl" id="ENSSANT00000004933.1">
    <property type="protein sequence ID" value="ENSSANP00000004589.1"/>
    <property type="gene ID" value="ENSSANG00000002493.1"/>
</dbReference>
<dbReference type="GO" id="GO:0045277">
    <property type="term" value="C:respiratory chain complex IV"/>
    <property type="evidence" value="ECO:0007669"/>
    <property type="project" value="InterPro"/>
</dbReference>
<keyword evidence="3" id="KW-1015">Disulfide bond</keyword>